<evidence type="ECO:0000313" key="18">
    <source>
        <dbReference type="EMBL" id="OGG49613.1"/>
    </source>
</evidence>
<dbReference type="Gene3D" id="3.30.160.20">
    <property type="match status" value="1"/>
</dbReference>
<dbReference type="PROSITE" id="PS00517">
    <property type="entry name" value="RNASE_3_1"/>
    <property type="match status" value="1"/>
</dbReference>
<sequence length="238" mass="26372">MFSPSQKVEQNLESLEAVIGHRFTDRSLLAQALKHRSYVYASDGHGIESNERLEFLGDAVLDLVVTEYLYRSFRFKREGELTQVKSLIVSKTVLAQKGREMGLGRYMLLSREEEQAGGRGRTSIIGDAYEAVLGAIYLDGGLDPSCAFVAQHLLCDVEKISANGDYLNFKSVLLEHVQSEGRGHPRYYVNSEEGPDHEKTFTVEVAVGGEIMGQGKGRSKKEAQQMAAKEALRRLGAV</sequence>
<dbReference type="GO" id="GO:0006397">
    <property type="term" value="P:mRNA processing"/>
    <property type="evidence" value="ECO:0007669"/>
    <property type="project" value="UniProtKB-UniRule"/>
</dbReference>
<feature type="binding site" evidence="15">
    <location>
        <position position="127"/>
    </location>
    <ligand>
        <name>Mg(2+)</name>
        <dbReference type="ChEBI" id="CHEBI:18420"/>
    </ligand>
</feature>
<dbReference type="Pfam" id="PF00035">
    <property type="entry name" value="dsrm"/>
    <property type="match status" value="1"/>
</dbReference>
<evidence type="ECO:0000256" key="4">
    <source>
        <dbReference type="ARBA" id="ARBA00011738"/>
    </source>
</evidence>
<name>A0A1F6CK37_HANXR</name>
<keyword evidence="9 15" id="KW-0540">Nuclease</keyword>
<comment type="subcellular location">
    <subcellularLocation>
        <location evidence="2 15">Cytoplasm</location>
    </subcellularLocation>
</comment>
<dbReference type="InterPro" id="IPR014720">
    <property type="entry name" value="dsRBD_dom"/>
</dbReference>
<feature type="domain" description="RNase III" evidence="17">
    <location>
        <begin position="12"/>
        <end position="141"/>
    </location>
</feature>
<evidence type="ECO:0000256" key="8">
    <source>
        <dbReference type="ARBA" id="ARBA00022694"/>
    </source>
</evidence>
<evidence type="ECO:0000313" key="19">
    <source>
        <dbReference type="Proteomes" id="UP000178606"/>
    </source>
</evidence>
<comment type="similarity">
    <text evidence="3">Belongs to the ribonuclease III family.</text>
</comment>
<evidence type="ECO:0000256" key="11">
    <source>
        <dbReference type="ARBA" id="ARBA00022759"/>
    </source>
</evidence>
<evidence type="ECO:0000259" key="16">
    <source>
        <dbReference type="PROSITE" id="PS50137"/>
    </source>
</evidence>
<comment type="subunit">
    <text evidence="4 15">Homodimer.</text>
</comment>
<dbReference type="AlphaFoldDB" id="A0A1F6CK37"/>
<dbReference type="GO" id="GO:0010468">
    <property type="term" value="P:regulation of gene expression"/>
    <property type="evidence" value="ECO:0007669"/>
    <property type="project" value="TreeGrafter"/>
</dbReference>
<evidence type="ECO:0000256" key="1">
    <source>
        <dbReference type="ARBA" id="ARBA00000109"/>
    </source>
</evidence>
<dbReference type="PROSITE" id="PS50142">
    <property type="entry name" value="RNASE_3_2"/>
    <property type="match status" value="1"/>
</dbReference>
<keyword evidence="7 15" id="KW-0507">mRNA processing</keyword>
<keyword evidence="11 15" id="KW-0255">Endonuclease</keyword>
<dbReference type="PROSITE" id="PS50137">
    <property type="entry name" value="DS_RBD"/>
    <property type="match status" value="1"/>
</dbReference>
<evidence type="ECO:0000259" key="17">
    <source>
        <dbReference type="PROSITE" id="PS50142"/>
    </source>
</evidence>
<dbReference type="SUPFAM" id="SSF54768">
    <property type="entry name" value="dsRNA-binding domain-like"/>
    <property type="match status" value="1"/>
</dbReference>
<keyword evidence="14 15" id="KW-0694">RNA-binding</keyword>
<feature type="active site" evidence="15">
    <location>
        <position position="58"/>
    </location>
</feature>
<reference evidence="18 19" key="1">
    <citation type="journal article" date="2016" name="Nat. Commun.">
        <title>Thousands of microbial genomes shed light on interconnected biogeochemical processes in an aquifer system.</title>
        <authorList>
            <person name="Anantharaman K."/>
            <person name="Brown C.T."/>
            <person name="Hug L.A."/>
            <person name="Sharon I."/>
            <person name="Castelle C.J."/>
            <person name="Probst A.J."/>
            <person name="Thomas B.C."/>
            <person name="Singh A."/>
            <person name="Wilkins M.J."/>
            <person name="Karaoz U."/>
            <person name="Brodie E.L."/>
            <person name="Williams K.H."/>
            <person name="Hubbard S.S."/>
            <person name="Banfield J.F."/>
        </authorList>
    </citation>
    <scope>NUCLEOTIDE SEQUENCE [LARGE SCALE GENOMIC DNA]</scope>
    <source>
        <strain evidence="19">RIFCSPLOWO2_12_FULL_64_10</strain>
    </source>
</reference>
<dbReference type="HAMAP" id="MF_00104">
    <property type="entry name" value="RNase_III"/>
    <property type="match status" value="1"/>
</dbReference>
<dbReference type="SMART" id="SM00358">
    <property type="entry name" value="DSRM"/>
    <property type="match status" value="1"/>
</dbReference>
<keyword evidence="5 15" id="KW-0963">Cytoplasm</keyword>
<protein>
    <recommendedName>
        <fullName evidence="15">Ribonuclease 3</fullName>
        <ecNumber evidence="15">3.1.26.3</ecNumber>
    </recommendedName>
    <alternativeName>
        <fullName evidence="15">Ribonuclease III</fullName>
        <shortName evidence="15">RNase III</shortName>
    </alternativeName>
</protein>
<dbReference type="GO" id="GO:0046872">
    <property type="term" value="F:metal ion binding"/>
    <property type="evidence" value="ECO:0007669"/>
    <property type="project" value="UniProtKB-KW"/>
</dbReference>
<accession>A0A1F6CK37</accession>
<evidence type="ECO:0000256" key="7">
    <source>
        <dbReference type="ARBA" id="ARBA00022664"/>
    </source>
</evidence>
<organism evidence="18 19">
    <name type="scientific">Handelsmanbacteria sp. (strain RIFCSPLOWO2_12_FULL_64_10)</name>
    <dbReference type="NCBI Taxonomy" id="1817868"/>
    <lineage>
        <taxon>Bacteria</taxon>
        <taxon>Candidatus Handelsmaniibacteriota</taxon>
    </lineage>
</organism>
<dbReference type="GO" id="GO:0006364">
    <property type="term" value="P:rRNA processing"/>
    <property type="evidence" value="ECO:0007669"/>
    <property type="project" value="UniProtKB-UniRule"/>
</dbReference>
<dbReference type="Pfam" id="PF14622">
    <property type="entry name" value="Ribonucleas_3_3"/>
    <property type="match status" value="1"/>
</dbReference>
<keyword evidence="12 15" id="KW-0378">Hydrolase</keyword>
<keyword evidence="8 15" id="KW-0819">tRNA processing</keyword>
<evidence type="ECO:0000256" key="6">
    <source>
        <dbReference type="ARBA" id="ARBA00022552"/>
    </source>
</evidence>
<dbReference type="Proteomes" id="UP000178606">
    <property type="component" value="Unassembled WGS sequence"/>
</dbReference>
<feature type="domain" description="DRBM" evidence="16">
    <location>
        <begin position="168"/>
        <end position="237"/>
    </location>
</feature>
<evidence type="ECO:0000256" key="14">
    <source>
        <dbReference type="ARBA" id="ARBA00022884"/>
    </source>
</evidence>
<evidence type="ECO:0000256" key="13">
    <source>
        <dbReference type="ARBA" id="ARBA00022842"/>
    </source>
</evidence>
<comment type="catalytic activity">
    <reaction evidence="1 15">
        <text>Endonucleolytic cleavage to 5'-phosphomonoester.</text>
        <dbReference type="EC" id="3.1.26.3"/>
    </reaction>
</comment>
<evidence type="ECO:0000256" key="10">
    <source>
        <dbReference type="ARBA" id="ARBA00022723"/>
    </source>
</evidence>
<gene>
    <name evidence="15" type="primary">rnc</name>
    <name evidence="18" type="ORF">A3F84_07320</name>
</gene>
<dbReference type="CDD" id="cd00593">
    <property type="entry name" value="RIBOc"/>
    <property type="match status" value="1"/>
</dbReference>
<comment type="cofactor">
    <cofactor evidence="15">
        <name>Mg(2+)</name>
        <dbReference type="ChEBI" id="CHEBI:18420"/>
    </cofactor>
</comment>
<dbReference type="GO" id="GO:0003725">
    <property type="term" value="F:double-stranded RNA binding"/>
    <property type="evidence" value="ECO:0007669"/>
    <property type="project" value="TreeGrafter"/>
</dbReference>
<dbReference type="GO" id="GO:0008033">
    <property type="term" value="P:tRNA processing"/>
    <property type="evidence" value="ECO:0007669"/>
    <property type="project" value="UniProtKB-KW"/>
</dbReference>
<keyword evidence="10 15" id="KW-0479">Metal-binding</keyword>
<dbReference type="InterPro" id="IPR000999">
    <property type="entry name" value="RNase_III_dom"/>
</dbReference>
<comment type="caution">
    <text evidence="18">The sequence shown here is derived from an EMBL/GenBank/DDBJ whole genome shotgun (WGS) entry which is preliminary data.</text>
</comment>
<dbReference type="PANTHER" id="PTHR11207:SF0">
    <property type="entry name" value="RIBONUCLEASE 3"/>
    <property type="match status" value="1"/>
</dbReference>
<dbReference type="InterPro" id="IPR011907">
    <property type="entry name" value="RNase_III"/>
</dbReference>
<dbReference type="Gene3D" id="1.10.1520.10">
    <property type="entry name" value="Ribonuclease III domain"/>
    <property type="match status" value="1"/>
</dbReference>
<keyword evidence="15" id="KW-0699">rRNA-binding</keyword>
<dbReference type="InterPro" id="IPR036389">
    <property type="entry name" value="RNase_III_sf"/>
</dbReference>
<dbReference type="FunFam" id="1.10.1520.10:FF:000001">
    <property type="entry name" value="Ribonuclease 3"/>
    <property type="match status" value="1"/>
</dbReference>
<dbReference type="EC" id="3.1.26.3" evidence="15"/>
<dbReference type="GO" id="GO:0005737">
    <property type="term" value="C:cytoplasm"/>
    <property type="evidence" value="ECO:0007669"/>
    <property type="project" value="UniProtKB-SubCell"/>
</dbReference>
<feature type="binding site" evidence="15">
    <location>
        <position position="54"/>
    </location>
    <ligand>
        <name>Mg(2+)</name>
        <dbReference type="ChEBI" id="CHEBI:18420"/>
    </ligand>
</feature>
<evidence type="ECO:0000256" key="12">
    <source>
        <dbReference type="ARBA" id="ARBA00022801"/>
    </source>
</evidence>
<evidence type="ECO:0000256" key="2">
    <source>
        <dbReference type="ARBA" id="ARBA00004496"/>
    </source>
</evidence>
<evidence type="ECO:0000256" key="3">
    <source>
        <dbReference type="ARBA" id="ARBA00010183"/>
    </source>
</evidence>
<dbReference type="GO" id="GO:0004525">
    <property type="term" value="F:ribonuclease III activity"/>
    <property type="evidence" value="ECO:0007669"/>
    <property type="project" value="UniProtKB-UniRule"/>
</dbReference>
<dbReference type="NCBIfam" id="TIGR02191">
    <property type="entry name" value="RNaseIII"/>
    <property type="match status" value="1"/>
</dbReference>
<feature type="binding site" evidence="15">
    <location>
        <position position="130"/>
    </location>
    <ligand>
        <name>Mg(2+)</name>
        <dbReference type="ChEBI" id="CHEBI:18420"/>
    </ligand>
</feature>
<dbReference type="EMBL" id="MFKF01000228">
    <property type="protein sequence ID" value="OGG49613.1"/>
    <property type="molecule type" value="Genomic_DNA"/>
</dbReference>
<proteinExistence type="inferred from homology"/>
<dbReference type="SUPFAM" id="SSF69065">
    <property type="entry name" value="RNase III domain-like"/>
    <property type="match status" value="1"/>
</dbReference>
<keyword evidence="13 15" id="KW-0460">Magnesium</keyword>
<dbReference type="GO" id="GO:0042802">
    <property type="term" value="F:identical protein binding"/>
    <property type="evidence" value="ECO:0007669"/>
    <property type="project" value="UniProtKB-ARBA"/>
</dbReference>
<keyword evidence="6 15" id="KW-0698">rRNA processing</keyword>
<evidence type="ECO:0000256" key="5">
    <source>
        <dbReference type="ARBA" id="ARBA00022490"/>
    </source>
</evidence>
<dbReference type="CDD" id="cd10845">
    <property type="entry name" value="DSRM_RNAse_III_family"/>
    <property type="match status" value="1"/>
</dbReference>
<dbReference type="SMART" id="SM00535">
    <property type="entry name" value="RIBOc"/>
    <property type="match status" value="1"/>
</dbReference>
<evidence type="ECO:0000256" key="15">
    <source>
        <dbReference type="HAMAP-Rule" id="MF_00104"/>
    </source>
</evidence>
<feature type="active site" evidence="15">
    <location>
        <position position="130"/>
    </location>
</feature>
<evidence type="ECO:0000256" key="9">
    <source>
        <dbReference type="ARBA" id="ARBA00022722"/>
    </source>
</evidence>
<dbReference type="GO" id="GO:0019843">
    <property type="term" value="F:rRNA binding"/>
    <property type="evidence" value="ECO:0007669"/>
    <property type="project" value="UniProtKB-KW"/>
</dbReference>
<dbReference type="FunFam" id="3.30.160.20:FF:000003">
    <property type="entry name" value="Ribonuclease 3"/>
    <property type="match status" value="1"/>
</dbReference>
<dbReference type="PANTHER" id="PTHR11207">
    <property type="entry name" value="RIBONUCLEASE III"/>
    <property type="match status" value="1"/>
</dbReference>
<comment type="function">
    <text evidence="15">Digests double-stranded RNA. Involved in the processing of primary rRNA transcript to yield the immediate precursors to the large and small rRNAs (23S and 16S). Processes some mRNAs, and tRNAs when they are encoded in the rRNA operon. Processes pre-crRNA and tracrRNA of type II CRISPR loci if present in the organism.</text>
</comment>